<protein>
    <submittedName>
        <fullName evidence="1">Uncharacterized protein</fullName>
    </submittedName>
</protein>
<sequence length="151" mass="17964">MKDIKNVFRNLEKLLRNANWFDDGWEIYNRGPYLQLYKSNWHNQNQGGVHFETYIESPQIKQKSFPICMHAEEDCPSQPEFIEKFLALESGRIKSWKGYQTIGKGYHICERTLPLNFKNLEQRIFEELNRLRQLADGVEQALNEVNGEPEW</sequence>
<dbReference type="AlphaFoldDB" id="X7E4D9"/>
<name>X7E4D9_9GAMM</name>
<evidence type="ECO:0000313" key="2">
    <source>
        <dbReference type="Proteomes" id="UP000054058"/>
    </source>
</evidence>
<reference evidence="1 2" key="1">
    <citation type="submission" date="2014-01" db="EMBL/GenBank/DDBJ databases">
        <title>Marinomonas ushuaiensis DSM 15871 Genome Sequencing.</title>
        <authorList>
            <person name="Lai Q."/>
            <person name="Shao Z.S."/>
        </authorList>
    </citation>
    <scope>NUCLEOTIDE SEQUENCE [LARGE SCALE GENOMIC DNA]</scope>
    <source>
        <strain evidence="1 2">DSM 15871</strain>
    </source>
</reference>
<keyword evidence="2" id="KW-1185">Reference proteome</keyword>
<comment type="caution">
    <text evidence="1">The sequence shown here is derived from an EMBL/GenBank/DDBJ whole genome shotgun (WGS) entry which is preliminary data.</text>
</comment>
<dbReference type="PATRIC" id="fig|1122207.3.peg.2463"/>
<dbReference type="OrthoDB" id="5732788at2"/>
<dbReference type="RefSeq" id="WP_036162935.1">
    <property type="nucleotide sequence ID" value="NZ_JAMB01000011.1"/>
</dbReference>
<proteinExistence type="predicted"/>
<dbReference type="eggNOG" id="ENOG5033X9G">
    <property type="taxonomic scope" value="Bacteria"/>
</dbReference>
<organism evidence="1 2">
    <name type="scientific">Marinomonas ushuaiensis DSM 15871</name>
    <dbReference type="NCBI Taxonomy" id="1122207"/>
    <lineage>
        <taxon>Bacteria</taxon>
        <taxon>Pseudomonadati</taxon>
        <taxon>Pseudomonadota</taxon>
        <taxon>Gammaproteobacteria</taxon>
        <taxon>Oceanospirillales</taxon>
        <taxon>Oceanospirillaceae</taxon>
        <taxon>Marinomonas</taxon>
    </lineage>
</organism>
<dbReference type="STRING" id="1122207.MUS1_04220"/>
<gene>
    <name evidence="1" type="ORF">MUS1_04220</name>
</gene>
<evidence type="ECO:0000313" key="1">
    <source>
        <dbReference type="EMBL" id="ETX10043.1"/>
    </source>
</evidence>
<accession>X7E4D9</accession>
<dbReference type="EMBL" id="JAMB01000011">
    <property type="protein sequence ID" value="ETX10043.1"/>
    <property type="molecule type" value="Genomic_DNA"/>
</dbReference>
<dbReference type="Proteomes" id="UP000054058">
    <property type="component" value="Unassembled WGS sequence"/>
</dbReference>